<gene>
    <name evidence="2" type="ORF">K452DRAFT_36964</name>
</gene>
<dbReference type="OrthoDB" id="5278722at2759"/>
<proteinExistence type="predicted"/>
<dbReference type="Gene3D" id="3.40.50.1110">
    <property type="entry name" value="SGNH hydrolase"/>
    <property type="match status" value="1"/>
</dbReference>
<accession>A0A6A6BB19</accession>
<dbReference type="GeneID" id="54304082"/>
<dbReference type="RefSeq" id="XP_033396949.1">
    <property type="nucleotide sequence ID" value="XM_033546576.1"/>
</dbReference>
<feature type="transmembrane region" description="Helical" evidence="1">
    <location>
        <begin position="7"/>
        <end position="25"/>
    </location>
</feature>
<keyword evidence="1" id="KW-0812">Transmembrane</keyword>
<sequence length="338" mass="36783">MRTLSRFHALAGLAVCCMLYVGWIVPSLHVRTRVAKALDGTKRRVVVFGDSWSDTGEYRVAVPATGRGQQNASRPLWTEALCSELVCDYIDNFARSSHDAVLDVDVFANATGAGRPDDGRFVADLKAQVQQWLAFEKQKAGMPGRGGGASGERTLFTLFFGINDMWAYAGLEQMTARAAVRASMETLVAQLDVLAENTSPMKVVLVKVPDITFLPGFDSSRSDQRACVWLAEEWNAALVQAAAAWKGGAVHLLELDEWLLDRIREQQTHQLGITAESGVFAQVRQPCVNASSPTCSDEPSHLFWDPMHLSGRAHALVGAEAAALVARNDTLNHAAFLA</sequence>
<dbReference type="Proteomes" id="UP000799438">
    <property type="component" value="Unassembled WGS sequence"/>
</dbReference>
<reference evidence="2" key="1">
    <citation type="journal article" date="2020" name="Stud. Mycol.">
        <title>101 Dothideomycetes genomes: a test case for predicting lifestyles and emergence of pathogens.</title>
        <authorList>
            <person name="Haridas S."/>
            <person name="Albert R."/>
            <person name="Binder M."/>
            <person name="Bloem J."/>
            <person name="Labutti K."/>
            <person name="Salamov A."/>
            <person name="Andreopoulos B."/>
            <person name="Baker S."/>
            <person name="Barry K."/>
            <person name="Bills G."/>
            <person name="Bluhm B."/>
            <person name="Cannon C."/>
            <person name="Castanera R."/>
            <person name="Culley D."/>
            <person name="Daum C."/>
            <person name="Ezra D."/>
            <person name="Gonzalez J."/>
            <person name="Henrissat B."/>
            <person name="Kuo A."/>
            <person name="Liang C."/>
            <person name="Lipzen A."/>
            <person name="Lutzoni F."/>
            <person name="Magnuson J."/>
            <person name="Mondo S."/>
            <person name="Nolan M."/>
            <person name="Ohm R."/>
            <person name="Pangilinan J."/>
            <person name="Park H.-J."/>
            <person name="Ramirez L."/>
            <person name="Alfaro M."/>
            <person name="Sun H."/>
            <person name="Tritt A."/>
            <person name="Yoshinaga Y."/>
            <person name="Zwiers L.-H."/>
            <person name="Turgeon B."/>
            <person name="Goodwin S."/>
            <person name="Spatafora J."/>
            <person name="Crous P."/>
            <person name="Grigoriev I."/>
        </authorList>
    </citation>
    <scope>NUCLEOTIDE SEQUENCE</scope>
    <source>
        <strain evidence="2">CBS 121167</strain>
    </source>
</reference>
<dbReference type="InterPro" id="IPR001087">
    <property type="entry name" value="GDSL"/>
</dbReference>
<keyword evidence="1" id="KW-1133">Transmembrane helix</keyword>
<keyword evidence="3" id="KW-1185">Reference proteome</keyword>
<dbReference type="EMBL" id="ML995487">
    <property type="protein sequence ID" value="KAF2141236.1"/>
    <property type="molecule type" value="Genomic_DNA"/>
</dbReference>
<keyword evidence="1" id="KW-0472">Membrane</keyword>
<evidence type="ECO:0000313" key="2">
    <source>
        <dbReference type="EMBL" id="KAF2141236.1"/>
    </source>
</evidence>
<evidence type="ECO:0000256" key="1">
    <source>
        <dbReference type="SAM" id="Phobius"/>
    </source>
</evidence>
<protein>
    <submittedName>
        <fullName evidence="2">Uncharacterized protein</fullName>
    </submittedName>
</protein>
<dbReference type="AlphaFoldDB" id="A0A6A6BB19"/>
<dbReference type="SUPFAM" id="SSF52266">
    <property type="entry name" value="SGNH hydrolase"/>
    <property type="match status" value="1"/>
</dbReference>
<dbReference type="Pfam" id="PF00657">
    <property type="entry name" value="Lipase_GDSL"/>
    <property type="match status" value="1"/>
</dbReference>
<evidence type="ECO:0000313" key="3">
    <source>
        <dbReference type="Proteomes" id="UP000799438"/>
    </source>
</evidence>
<name>A0A6A6BB19_9PEZI</name>
<dbReference type="InterPro" id="IPR036514">
    <property type="entry name" value="SGNH_hydro_sf"/>
</dbReference>
<organism evidence="2 3">
    <name type="scientific">Aplosporella prunicola CBS 121167</name>
    <dbReference type="NCBI Taxonomy" id="1176127"/>
    <lineage>
        <taxon>Eukaryota</taxon>
        <taxon>Fungi</taxon>
        <taxon>Dikarya</taxon>
        <taxon>Ascomycota</taxon>
        <taxon>Pezizomycotina</taxon>
        <taxon>Dothideomycetes</taxon>
        <taxon>Dothideomycetes incertae sedis</taxon>
        <taxon>Botryosphaeriales</taxon>
        <taxon>Aplosporellaceae</taxon>
        <taxon>Aplosporella</taxon>
    </lineage>
</organism>
<dbReference type="GO" id="GO:0016788">
    <property type="term" value="F:hydrolase activity, acting on ester bonds"/>
    <property type="evidence" value="ECO:0007669"/>
    <property type="project" value="InterPro"/>
</dbReference>